<dbReference type="HOGENOM" id="CLU_089876_7_2_6"/>
<dbReference type="KEGG" id="hch:HCH_00823"/>
<gene>
    <name evidence="4" type="ordered locus">HCH_00823</name>
</gene>
<dbReference type="NCBIfam" id="NF008675">
    <property type="entry name" value="PRK11688.1"/>
    <property type="match status" value="1"/>
</dbReference>
<proteinExistence type="inferred from homology"/>
<evidence type="ECO:0000256" key="1">
    <source>
        <dbReference type="ARBA" id="ARBA00008324"/>
    </source>
</evidence>
<dbReference type="OrthoDB" id="9813158at2"/>
<dbReference type="AlphaFoldDB" id="Q2SNQ8"/>
<protein>
    <submittedName>
        <fullName evidence="4">Uncharacterized protein, possibly involved in aromatic compounds catabolism</fullName>
    </submittedName>
</protein>
<dbReference type="STRING" id="349521.HCH_00823"/>
<evidence type="ECO:0000313" key="4">
    <source>
        <dbReference type="EMBL" id="ABC27716.1"/>
    </source>
</evidence>
<dbReference type="GO" id="GO:0047617">
    <property type="term" value="F:fatty acyl-CoA hydrolase activity"/>
    <property type="evidence" value="ECO:0007669"/>
    <property type="project" value="InterPro"/>
</dbReference>
<sequence>MDKAQLIETITAYFNEHIPFNRLVGIKVREVSKEKVVLGLEMKPELVGNTFQNILHGGVTATLLDVAGGLVATISIIERLTEIDPKEVQRKLRRLGTIDMRVDYLRPGRGAFFVASASVIRHGQSIAVTRMELINDREQTIALGTATYTVS</sequence>
<dbReference type="PANTHER" id="PTHR21660:SF1">
    <property type="entry name" value="ACYL-COENZYME A THIOESTERASE 13"/>
    <property type="match status" value="1"/>
</dbReference>
<feature type="domain" description="Thioesterase" evidence="3">
    <location>
        <begin position="53"/>
        <end position="141"/>
    </location>
</feature>
<dbReference type="Proteomes" id="UP000000238">
    <property type="component" value="Chromosome"/>
</dbReference>
<dbReference type="InterPro" id="IPR029069">
    <property type="entry name" value="HotDog_dom_sf"/>
</dbReference>
<evidence type="ECO:0000256" key="2">
    <source>
        <dbReference type="ARBA" id="ARBA00022801"/>
    </source>
</evidence>
<dbReference type="InterPro" id="IPR039298">
    <property type="entry name" value="ACOT13"/>
</dbReference>
<organism evidence="4 5">
    <name type="scientific">Hahella chejuensis (strain KCTC 2396)</name>
    <dbReference type="NCBI Taxonomy" id="349521"/>
    <lineage>
        <taxon>Bacteria</taxon>
        <taxon>Pseudomonadati</taxon>
        <taxon>Pseudomonadota</taxon>
        <taxon>Gammaproteobacteria</taxon>
        <taxon>Oceanospirillales</taxon>
        <taxon>Hahellaceae</taxon>
        <taxon>Hahella</taxon>
    </lineage>
</organism>
<accession>Q2SNQ8</accession>
<dbReference type="NCBIfam" id="TIGR00369">
    <property type="entry name" value="unchar_dom_1"/>
    <property type="match status" value="1"/>
</dbReference>
<keyword evidence="2" id="KW-0378">Hydrolase</keyword>
<dbReference type="eggNOG" id="COG2050">
    <property type="taxonomic scope" value="Bacteria"/>
</dbReference>
<reference evidence="4 5" key="1">
    <citation type="journal article" date="2005" name="Nucleic Acids Res.">
        <title>Genomic blueprint of Hahella chejuensis, a marine microbe producing an algicidal agent.</title>
        <authorList>
            <person name="Jeong H."/>
            <person name="Yim J.H."/>
            <person name="Lee C."/>
            <person name="Choi S.-H."/>
            <person name="Park Y.K."/>
            <person name="Yoon S.H."/>
            <person name="Hur C.-G."/>
            <person name="Kang H.-Y."/>
            <person name="Kim D."/>
            <person name="Lee H.H."/>
            <person name="Park K.H."/>
            <person name="Park S.-H."/>
            <person name="Park H.-S."/>
            <person name="Lee H.K."/>
            <person name="Oh T.K."/>
            <person name="Kim J.F."/>
        </authorList>
    </citation>
    <scope>NUCLEOTIDE SEQUENCE [LARGE SCALE GENOMIC DNA]</scope>
    <source>
        <strain evidence="4 5">KCTC 2396</strain>
    </source>
</reference>
<dbReference type="InterPro" id="IPR006683">
    <property type="entry name" value="Thioestr_dom"/>
</dbReference>
<comment type="similarity">
    <text evidence="1">Belongs to the thioesterase PaaI family.</text>
</comment>
<dbReference type="InterPro" id="IPR003736">
    <property type="entry name" value="PAAI_dom"/>
</dbReference>
<dbReference type="CDD" id="cd03443">
    <property type="entry name" value="PaaI_thioesterase"/>
    <property type="match status" value="1"/>
</dbReference>
<dbReference type="Pfam" id="PF03061">
    <property type="entry name" value="4HBT"/>
    <property type="match status" value="1"/>
</dbReference>
<dbReference type="SUPFAM" id="SSF54637">
    <property type="entry name" value="Thioesterase/thiol ester dehydrase-isomerase"/>
    <property type="match status" value="1"/>
</dbReference>
<dbReference type="Gene3D" id="3.10.129.10">
    <property type="entry name" value="Hotdog Thioesterase"/>
    <property type="match status" value="1"/>
</dbReference>
<evidence type="ECO:0000313" key="5">
    <source>
        <dbReference type="Proteomes" id="UP000000238"/>
    </source>
</evidence>
<dbReference type="PANTHER" id="PTHR21660">
    <property type="entry name" value="THIOESTERASE SUPERFAMILY MEMBER-RELATED"/>
    <property type="match status" value="1"/>
</dbReference>
<evidence type="ECO:0000259" key="3">
    <source>
        <dbReference type="Pfam" id="PF03061"/>
    </source>
</evidence>
<name>Q2SNQ8_HAHCH</name>
<dbReference type="RefSeq" id="WP_011394793.1">
    <property type="nucleotide sequence ID" value="NC_007645.1"/>
</dbReference>
<dbReference type="EMBL" id="CP000155">
    <property type="protein sequence ID" value="ABC27716.1"/>
    <property type="molecule type" value="Genomic_DNA"/>
</dbReference>
<keyword evidence="5" id="KW-1185">Reference proteome</keyword>